<keyword evidence="3" id="KW-1185">Reference proteome</keyword>
<dbReference type="EMBL" id="JBBWRZ010000007">
    <property type="protein sequence ID" value="KAK8232278.1"/>
    <property type="molecule type" value="Genomic_DNA"/>
</dbReference>
<accession>A0ABR1YKH8</accession>
<comment type="caution">
    <text evidence="2">The sequence shown here is derived from an EMBL/GenBank/DDBJ whole genome shotgun (WGS) entry which is preliminary data.</text>
</comment>
<evidence type="ECO:0000313" key="2">
    <source>
        <dbReference type="EMBL" id="KAK8232278.1"/>
    </source>
</evidence>
<protein>
    <submittedName>
        <fullName evidence="2">Uncharacterized protein</fullName>
    </submittedName>
</protein>
<gene>
    <name evidence="2" type="ORF">HDK90DRAFT_303409</name>
</gene>
<proteinExistence type="predicted"/>
<organism evidence="2 3">
    <name type="scientific">Phyllosticta capitalensis</name>
    <dbReference type="NCBI Taxonomy" id="121624"/>
    <lineage>
        <taxon>Eukaryota</taxon>
        <taxon>Fungi</taxon>
        <taxon>Dikarya</taxon>
        <taxon>Ascomycota</taxon>
        <taxon>Pezizomycotina</taxon>
        <taxon>Dothideomycetes</taxon>
        <taxon>Dothideomycetes incertae sedis</taxon>
        <taxon>Botryosphaeriales</taxon>
        <taxon>Phyllostictaceae</taxon>
        <taxon>Phyllosticta</taxon>
    </lineage>
</organism>
<dbReference type="Proteomes" id="UP001492380">
    <property type="component" value="Unassembled WGS sequence"/>
</dbReference>
<reference evidence="2 3" key="1">
    <citation type="submission" date="2024-04" db="EMBL/GenBank/DDBJ databases">
        <title>Phyllosticta paracitricarpa is synonymous to the EU quarantine fungus P. citricarpa based on phylogenomic analyses.</title>
        <authorList>
            <consortium name="Lawrence Berkeley National Laboratory"/>
            <person name="Van Ingen-Buijs V.A."/>
            <person name="Van Westerhoven A.C."/>
            <person name="Haridas S."/>
            <person name="Skiadas P."/>
            <person name="Martin F."/>
            <person name="Groenewald J.Z."/>
            <person name="Crous P.W."/>
            <person name="Seidl M.F."/>
        </authorList>
    </citation>
    <scope>NUCLEOTIDE SEQUENCE [LARGE SCALE GENOMIC DNA]</scope>
    <source>
        <strain evidence="2 3">CBS 123374</strain>
    </source>
</reference>
<name>A0ABR1YKH8_9PEZI</name>
<feature type="compositionally biased region" description="Low complexity" evidence="1">
    <location>
        <begin position="98"/>
        <end position="115"/>
    </location>
</feature>
<sequence>MVVVWMGIARKKGIVRADDVHVQIFVPHGGRGVQQVDEIHGKEKALSCRNCTSTNITTTTTTTSLPMHASPLYLARQAASSPSILHVFSFILPPPHPQSAHPPSTKPPWTRSTLPSLPPSTAPSPITPIACESTGLCGTPPPPPLSLRRKAAREQWRGLGEVVVGYADAGTSATCKPASHIFAKHHLCAPRTSFPHRFACLPTYLLPWQPPMLEM</sequence>
<feature type="region of interest" description="Disordered" evidence="1">
    <location>
        <begin position="96"/>
        <end position="123"/>
    </location>
</feature>
<evidence type="ECO:0000313" key="3">
    <source>
        <dbReference type="Proteomes" id="UP001492380"/>
    </source>
</evidence>
<evidence type="ECO:0000256" key="1">
    <source>
        <dbReference type="SAM" id="MobiDB-lite"/>
    </source>
</evidence>